<keyword evidence="2" id="KW-0472">Membrane</keyword>
<feature type="transmembrane region" description="Helical" evidence="2">
    <location>
        <begin position="127"/>
        <end position="143"/>
    </location>
</feature>
<comment type="similarity">
    <text evidence="1">Belongs to the UPF0177 family.</text>
</comment>
<evidence type="ECO:0000313" key="4">
    <source>
        <dbReference type="EMBL" id="TFU30085.1"/>
    </source>
</evidence>
<dbReference type="GO" id="GO:0004175">
    <property type="term" value="F:endopeptidase activity"/>
    <property type="evidence" value="ECO:0007669"/>
    <property type="project" value="UniProtKB-ARBA"/>
</dbReference>
<protein>
    <submittedName>
        <fullName evidence="4">CPBP family intramembrane metalloprotease</fullName>
    </submittedName>
</protein>
<keyword evidence="2" id="KW-0812">Transmembrane</keyword>
<keyword evidence="4" id="KW-0645">Protease</keyword>
<dbReference type="InterPro" id="IPR052710">
    <property type="entry name" value="CAAX_protease"/>
</dbReference>
<feature type="domain" description="CAAX prenyl protease 2/Lysostaphin resistance protein A-like" evidence="3">
    <location>
        <begin position="129"/>
        <end position="221"/>
    </location>
</feature>
<proteinExistence type="inferred from homology"/>
<keyword evidence="4" id="KW-0482">Metalloprotease</keyword>
<dbReference type="EMBL" id="SPQA01000027">
    <property type="protein sequence ID" value="TFU30085.1"/>
    <property type="molecule type" value="Genomic_DNA"/>
</dbReference>
<keyword evidence="4" id="KW-0378">Hydrolase</keyword>
<reference evidence="4 5" key="1">
    <citation type="submission" date="2019-03" db="EMBL/GenBank/DDBJ databases">
        <title>Diversity of the mouse oral microbiome.</title>
        <authorList>
            <person name="Joseph S."/>
            <person name="Aduse-Opoku J."/>
            <person name="Curtis M."/>
            <person name="Wade W."/>
            <person name="Hashim A."/>
        </authorList>
    </citation>
    <scope>NUCLEOTIDE SEQUENCE [LARGE SCALE GENOMIC DNA]</scope>
    <source>
        <strain evidence="4 5">HT4</strain>
    </source>
</reference>
<sequence>MSISQFSWHGSDKRKALEALFLFVVFYALNFFLIQELPHLAIIERLQVSYISDIVVTLVDVGTLLALLYVMRKRHFDLSDKLLQKSLKTLITVGVVAFVLILASGYLLEFMRPVPPLGPVPFDDRLITFFIEFIVAVISGPIFEEVLFRGLLLKYVFADRPVIGLLVSSFLFVLIHPSVDWTAYWTAYWYHGIPGIILGLAYNYSKSIKVPVGVHIAINLVSHIKVKLL</sequence>
<evidence type="ECO:0000259" key="3">
    <source>
        <dbReference type="Pfam" id="PF02517"/>
    </source>
</evidence>
<dbReference type="InterPro" id="IPR003675">
    <property type="entry name" value="Rce1/LyrA-like_dom"/>
</dbReference>
<feature type="transmembrane region" description="Helical" evidence="2">
    <location>
        <begin position="187"/>
        <end position="204"/>
    </location>
</feature>
<name>A0A4Y9FLK3_STRAI</name>
<evidence type="ECO:0000313" key="5">
    <source>
        <dbReference type="Proteomes" id="UP000297747"/>
    </source>
</evidence>
<organism evidence="4 5">
    <name type="scientific">Streptococcus acidominimus</name>
    <dbReference type="NCBI Taxonomy" id="1326"/>
    <lineage>
        <taxon>Bacteria</taxon>
        <taxon>Bacillati</taxon>
        <taxon>Bacillota</taxon>
        <taxon>Bacilli</taxon>
        <taxon>Lactobacillales</taxon>
        <taxon>Streptococcaceae</taxon>
        <taxon>Streptococcus</taxon>
    </lineage>
</organism>
<feature type="transmembrane region" description="Helical" evidence="2">
    <location>
        <begin position="20"/>
        <end position="42"/>
    </location>
</feature>
<gene>
    <name evidence="4" type="ORF">E4U01_07575</name>
</gene>
<dbReference type="GO" id="GO:0008237">
    <property type="term" value="F:metallopeptidase activity"/>
    <property type="evidence" value="ECO:0007669"/>
    <property type="project" value="UniProtKB-KW"/>
</dbReference>
<feature type="transmembrane region" description="Helical" evidence="2">
    <location>
        <begin position="155"/>
        <end position="175"/>
    </location>
</feature>
<feature type="transmembrane region" description="Helical" evidence="2">
    <location>
        <begin position="48"/>
        <end position="70"/>
    </location>
</feature>
<dbReference type="PANTHER" id="PTHR36435:SF1">
    <property type="entry name" value="CAAX AMINO TERMINAL PROTEASE FAMILY PROTEIN"/>
    <property type="match status" value="1"/>
</dbReference>
<feature type="transmembrane region" description="Helical" evidence="2">
    <location>
        <begin position="90"/>
        <end position="107"/>
    </location>
</feature>
<dbReference type="GO" id="GO:0006508">
    <property type="term" value="P:proteolysis"/>
    <property type="evidence" value="ECO:0007669"/>
    <property type="project" value="UniProtKB-KW"/>
</dbReference>
<accession>A0A4Y9FLK3</accession>
<dbReference type="Proteomes" id="UP000297747">
    <property type="component" value="Unassembled WGS sequence"/>
</dbReference>
<dbReference type="PANTHER" id="PTHR36435">
    <property type="entry name" value="SLR1288 PROTEIN"/>
    <property type="match status" value="1"/>
</dbReference>
<comment type="caution">
    <text evidence="4">The sequence shown here is derived from an EMBL/GenBank/DDBJ whole genome shotgun (WGS) entry which is preliminary data.</text>
</comment>
<evidence type="ECO:0000256" key="2">
    <source>
        <dbReference type="SAM" id="Phobius"/>
    </source>
</evidence>
<dbReference type="GO" id="GO:0080120">
    <property type="term" value="P:CAAX-box protein maturation"/>
    <property type="evidence" value="ECO:0007669"/>
    <property type="project" value="UniProtKB-ARBA"/>
</dbReference>
<keyword evidence="2" id="KW-1133">Transmembrane helix</keyword>
<evidence type="ECO:0000256" key="1">
    <source>
        <dbReference type="ARBA" id="ARBA00009067"/>
    </source>
</evidence>
<dbReference type="RefSeq" id="WP_135053151.1">
    <property type="nucleotide sequence ID" value="NZ_CAKOCW010000025.1"/>
</dbReference>
<dbReference type="AlphaFoldDB" id="A0A4Y9FLK3"/>
<dbReference type="Pfam" id="PF02517">
    <property type="entry name" value="Rce1-like"/>
    <property type="match status" value="1"/>
</dbReference>